<dbReference type="GO" id="GO:0016020">
    <property type="term" value="C:membrane"/>
    <property type="evidence" value="ECO:0007669"/>
    <property type="project" value="UniProtKB-SubCell"/>
</dbReference>
<gene>
    <name evidence="7" type="ORF">QBC41DRAFT_278866</name>
</gene>
<name>A0AA39ZAX5_9PEZI</name>
<evidence type="ECO:0000256" key="4">
    <source>
        <dbReference type="ARBA" id="ARBA00023136"/>
    </source>
</evidence>
<evidence type="ECO:0000313" key="7">
    <source>
        <dbReference type="EMBL" id="KAK0667489.1"/>
    </source>
</evidence>
<feature type="compositionally biased region" description="Low complexity" evidence="5">
    <location>
        <begin position="127"/>
        <end position="172"/>
    </location>
</feature>
<dbReference type="EMBL" id="JAULSY010000071">
    <property type="protein sequence ID" value="KAK0667489.1"/>
    <property type="molecule type" value="Genomic_DNA"/>
</dbReference>
<keyword evidence="8" id="KW-1185">Reference proteome</keyword>
<evidence type="ECO:0000256" key="5">
    <source>
        <dbReference type="SAM" id="MobiDB-lite"/>
    </source>
</evidence>
<comment type="subcellular location">
    <subcellularLocation>
        <location evidence="1">Membrane</location>
        <topology evidence="1">Single-pass membrane protein</topology>
    </subcellularLocation>
</comment>
<keyword evidence="3 6" id="KW-1133">Transmembrane helix</keyword>
<organism evidence="7 8">
    <name type="scientific">Cercophora samala</name>
    <dbReference type="NCBI Taxonomy" id="330535"/>
    <lineage>
        <taxon>Eukaryota</taxon>
        <taxon>Fungi</taxon>
        <taxon>Dikarya</taxon>
        <taxon>Ascomycota</taxon>
        <taxon>Pezizomycotina</taxon>
        <taxon>Sordariomycetes</taxon>
        <taxon>Sordariomycetidae</taxon>
        <taxon>Sordariales</taxon>
        <taxon>Lasiosphaeriaceae</taxon>
        <taxon>Cercophora</taxon>
    </lineage>
</organism>
<feature type="region of interest" description="Disordered" evidence="5">
    <location>
        <begin position="329"/>
        <end position="351"/>
    </location>
</feature>
<feature type="transmembrane region" description="Helical" evidence="6">
    <location>
        <begin position="174"/>
        <end position="196"/>
    </location>
</feature>
<dbReference type="InterPro" id="IPR051694">
    <property type="entry name" value="Immunoregulatory_rcpt-like"/>
</dbReference>
<dbReference type="PANTHER" id="PTHR15549">
    <property type="entry name" value="PAIRED IMMUNOGLOBULIN-LIKE TYPE 2 RECEPTOR"/>
    <property type="match status" value="1"/>
</dbReference>
<proteinExistence type="predicted"/>
<feature type="region of interest" description="Disordered" evidence="5">
    <location>
        <begin position="118"/>
        <end position="172"/>
    </location>
</feature>
<protein>
    <submittedName>
        <fullName evidence="7">Uncharacterized protein</fullName>
    </submittedName>
</protein>
<keyword evidence="2 6" id="KW-0812">Transmembrane</keyword>
<evidence type="ECO:0000256" key="6">
    <source>
        <dbReference type="SAM" id="Phobius"/>
    </source>
</evidence>
<comment type="caution">
    <text evidence="7">The sequence shown here is derived from an EMBL/GenBank/DDBJ whole genome shotgun (WGS) entry which is preliminary data.</text>
</comment>
<evidence type="ECO:0000313" key="8">
    <source>
        <dbReference type="Proteomes" id="UP001174997"/>
    </source>
</evidence>
<sequence length="351" mass="37248">MANIPPSLGASCPSGGTFYVCLGKKTEFIGCCTINPCTTGYQREPGTCPPENVRPASFSKDSYLHLPAQECDSSDSSALWWTCASNTPPFLGCCKINPCHKGSCPTDQLVAARLSPDPDNRQIFVGASPTTSTTEPTSTSQSTSTKTATPTTQADTRPELSTTTSSSSSGLPPAAIGGIAAGAAVLVIALIAFLLWRWRRNIRQSQENHARPFMTESGGYQATPTFKPVGYDPTVTSAFSSPESTPYLQNSFPGFGHPPKQAGLGFSPSPYDPHHSFQPYQPHGHSRTVSEFSQTPTYHYQSPPMGPSPNMAELSATDSTAFRMGHDVPTELATTGPRGGPVGREGDHSRG</sequence>
<keyword evidence="4 6" id="KW-0472">Membrane</keyword>
<evidence type="ECO:0000256" key="1">
    <source>
        <dbReference type="ARBA" id="ARBA00004167"/>
    </source>
</evidence>
<dbReference type="AlphaFoldDB" id="A0AA39ZAX5"/>
<accession>A0AA39ZAX5</accession>
<dbReference type="GO" id="GO:0071944">
    <property type="term" value="C:cell periphery"/>
    <property type="evidence" value="ECO:0007669"/>
    <property type="project" value="UniProtKB-ARBA"/>
</dbReference>
<evidence type="ECO:0000256" key="3">
    <source>
        <dbReference type="ARBA" id="ARBA00022989"/>
    </source>
</evidence>
<dbReference type="Proteomes" id="UP001174997">
    <property type="component" value="Unassembled WGS sequence"/>
</dbReference>
<evidence type="ECO:0000256" key="2">
    <source>
        <dbReference type="ARBA" id="ARBA00022692"/>
    </source>
</evidence>
<dbReference type="PANTHER" id="PTHR15549:SF30">
    <property type="entry name" value="MID2 DOMAIN-CONTAINING PROTEIN"/>
    <property type="match status" value="1"/>
</dbReference>
<reference evidence="7" key="1">
    <citation type="submission" date="2023-06" db="EMBL/GenBank/DDBJ databases">
        <title>Genome-scale phylogeny and comparative genomics of the fungal order Sordariales.</title>
        <authorList>
            <consortium name="Lawrence Berkeley National Laboratory"/>
            <person name="Hensen N."/>
            <person name="Bonometti L."/>
            <person name="Westerberg I."/>
            <person name="Brannstrom I.O."/>
            <person name="Guillou S."/>
            <person name="Cros-Aarteil S."/>
            <person name="Calhoun S."/>
            <person name="Haridas S."/>
            <person name="Kuo A."/>
            <person name="Mondo S."/>
            <person name="Pangilinan J."/>
            <person name="Riley R."/>
            <person name="Labutti K."/>
            <person name="Andreopoulos B."/>
            <person name="Lipzen A."/>
            <person name="Chen C."/>
            <person name="Yanf M."/>
            <person name="Daum C."/>
            <person name="Ng V."/>
            <person name="Clum A."/>
            <person name="Steindorff A."/>
            <person name="Ohm R."/>
            <person name="Martin F."/>
            <person name="Silar P."/>
            <person name="Natvig D."/>
            <person name="Lalanne C."/>
            <person name="Gautier V."/>
            <person name="Ament-Velasquez S.L."/>
            <person name="Kruys A."/>
            <person name="Hutchinson M.I."/>
            <person name="Powell A.J."/>
            <person name="Barry K."/>
            <person name="Miller A.N."/>
            <person name="Grigoriev I.V."/>
            <person name="Debuchy R."/>
            <person name="Gladieux P."/>
            <person name="Thoren M.H."/>
            <person name="Johannesson H."/>
        </authorList>
    </citation>
    <scope>NUCLEOTIDE SEQUENCE</scope>
    <source>
        <strain evidence="7">CBS 307.81</strain>
    </source>
</reference>